<keyword evidence="3" id="KW-1185">Reference proteome</keyword>
<dbReference type="AlphaFoldDB" id="A0A9P9F6X8"/>
<organism evidence="2 3">
    <name type="scientific">Dactylonectria estremocensis</name>
    <dbReference type="NCBI Taxonomy" id="1079267"/>
    <lineage>
        <taxon>Eukaryota</taxon>
        <taxon>Fungi</taxon>
        <taxon>Dikarya</taxon>
        <taxon>Ascomycota</taxon>
        <taxon>Pezizomycotina</taxon>
        <taxon>Sordariomycetes</taxon>
        <taxon>Hypocreomycetidae</taxon>
        <taxon>Hypocreales</taxon>
        <taxon>Nectriaceae</taxon>
        <taxon>Dactylonectria</taxon>
    </lineage>
</organism>
<sequence>MQAIPERGPRPGQTPWSLRLSPVPKPAPRKTQNLLVFNSETPSAVFCLFSPPVLPVPQMSPAPRCRARPHSISLHLSPPATNHASFLPPRLAEHHGLAKTITCSRTTHQHQATADLVTSSPTGKDPRRNKKEAKRAKEKKPPSTSSSPSSQVLLHRQRRPVGTISFNRPKPRLALSHFFSTHVSSAQKSTSPLPVPLEERQT</sequence>
<name>A0A9P9F6X8_9HYPO</name>
<protein>
    <submittedName>
        <fullName evidence="2">Uncharacterized protein</fullName>
    </submittedName>
</protein>
<comment type="caution">
    <text evidence="2">The sequence shown here is derived from an EMBL/GenBank/DDBJ whole genome shotgun (WGS) entry which is preliminary data.</text>
</comment>
<proteinExistence type="predicted"/>
<evidence type="ECO:0000313" key="2">
    <source>
        <dbReference type="EMBL" id="KAH7155354.1"/>
    </source>
</evidence>
<reference evidence="2" key="1">
    <citation type="journal article" date="2021" name="Nat. Commun.">
        <title>Genetic determinants of endophytism in the Arabidopsis root mycobiome.</title>
        <authorList>
            <person name="Mesny F."/>
            <person name="Miyauchi S."/>
            <person name="Thiergart T."/>
            <person name="Pickel B."/>
            <person name="Atanasova L."/>
            <person name="Karlsson M."/>
            <person name="Huettel B."/>
            <person name="Barry K.W."/>
            <person name="Haridas S."/>
            <person name="Chen C."/>
            <person name="Bauer D."/>
            <person name="Andreopoulos W."/>
            <person name="Pangilinan J."/>
            <person name="LaButti K."/>
            <person name="Riley R."/>
            <person name="Lipzen A."/>
            <person name="Clum A."/>
            <person name="Drula E."/>
            <person name="Henrissat B."/>
            <person name="Kohler A."/>
            <person name="Grigoriev I.V."/>
            <person name="Martin F.M."/>
            <person name="Hacquard S."/>
        </authorList>
    </citation>
    <scope>NUCLEOTIDE SEQUENCE</scope>
    <source>
        <strain evidence="2">MPI-CAGE-AT-0021</strain>
    </source>
</reference>
<feature type="region of interest" description="Disordered" evidence="1">
    <location>
        <begin position="181"/>
        <end position="202"/>
    </location>
</feature>
<evidence type="ECO:0000313" key="3">
    <source>
        <dbReference type="Proteomes" id="UP000717696"/>
    </source>
</evidence>
<feature type="compositionally biased region" description="Basic residues" evidence="1">
    <location>
        <begin position="127"/>
        <end position="138"/>
    </location>
</feature>
<feature type="region of interest" description="Disordered" evidence="1">
    <location>
        <begin position="1"/>
        <end position="29"/>
    </location>
</feature>
<gene>
    <name evidence="2" type="ORF">B0J13DRAFT_545380</name>
</gene>
<evidence type="ECO:0000256" key="1">
    <source>
        <dbReference type="SAM" id="MobiDB-lite"/>
    </source>
</evidence>
<feature type="compositionally biased region" description="Polar residues" evidence="1">
    <location>
        <begin position="106"/>
        <end position="122"/>
    </location>
</feature>
<feature type="region of interest" description="Disordered" evidence="1">
    <location>
        <begin position="106"/>
        <end position="169"/>
    </location>
</feature>
<dbReference type="EMBL" id="JAGMUU010000004">
    <property type="protein sequence ID" value="KAH7155354.1"/>
    <property type="molecule type" value="Genomic_DNA"/>
</dbReference>
<feature type="compositionally biased region" description="Polar residues" evidence="1">
    <location>
        <begin position="181"/>
        <end position="192"/>
    </location>
</feature>
<dbReference type="Proteomes" id="UP000717696">
    <property type="component" value="Unassembled WGS sequence"/>
</dbReference>
<accession>A0A9P9F6X8</accession>